<evidence type="ECO:0000313" key="1">
    <source>
        <dbReference type="EMBL" id="QDV23422.1"/>
    </source>
</evidence>
<dbReference type="KEGG" id="ahel:Q31a_17200"/>
<reference evidence="1 2" key="1">
    <citation type="submission" date="2019-02" db="EMBL/GenBank/DDBJ databases">
        <title>Deep-cultivation of Planctomycetes and their phenomic and genomic characterization uncovers novel biology.</title>
        <authorList>
            <person name="Wiegand S."/>
            <person name="Jogler M."/>
            <person name="Boedeker C."/>
            <person name="Pinto D."/>
            <person name="Vollmers J."/>
            <person name="Rivas-Marin E."/>
            <person name="Kohn T."/>
            <person name="Peeters S.H."/>
            <person name="Heuer A."/>
            <person name="Rast P."/>
            <person name="Oberbeckmann S."/>
            <person name="Bunk B."/>
            <person name="Jeske O."/>
            <person name="Meyerdierks A."/>
            <person name="Storesund J.E."/>
            <person name="Kallscheuer N."/>
            <person name="Luecker S."/>
            <person name="Lage O.M."/>
            <person name="Pohl T."/>
            <person name="Merkel B.J."/>
            <person name="Hornburger P."/>
            <person name="Mueller R.-W."/>
            <person name="Bruemmer F."/>
            <person name="Labrenz M."/>
            <person name="Spormann A.M."/>
            <person name="Op den Camp H."/>
            <person name="Overmann J."/>
            <person name="Amann R."/>
            <person name="Jetten M.S.M."/>
            <person name="Mascher T."/>
            <person name="Medema M.H."/>
            <person name="Devos D.P."/>
            <person name="Kaster A.-K."/>
            <person name="Ovreas L."/>
            <person name="Rohde M."/>
            <person name="Galperin M.Y."/>
            <person name="Jogler C."/>
        </authorList>
    </citation>
    <scope>NUCLEOTIDE SEQUENCE [LARGE SCALE GENOMIC DNA]</scope>
    <source>
        <strain evidence="1 2">Q31a</strain>
    </source>
</reference>
<organism evidence="1 2">
    <name type="scientific">Aureliella helgolandensis</name>
    <dbReference type="NCBI Taxonomy" id="2527968"/>
    <lineage>
        <taxon>Bacteria</taxon>
        <taxon>Pseudomonadati</taxon>
        <taxon>Planctomycetota</taxon>
        <taxon>Planctomycetia</taxon>
        <taxon>Pirellulales</taxon>
        <taxon>Pirellulaceae</taxon>
        <taxon>Aureliella</taxon>
    </lineage>
</organism>
<protein>
    <recommendedName>
        <fullName evidence="3">Min27-like integrase DNA-binding domain-containing protein</fullName>
    </recommendedName>
</protein>
<dbReference type="RefSeq" id="WP_145076353.1">
    <property type="nucleotide sequence ID" value="NZ_CP036298.1"/>
</dbReference>
<gene>
    <name evidence="1" type="ORF">Q31a_17200</name>
</gene>
<keyword evidence="2" id="KW-1185">Reference proteome</keyword>
<dbReference type="AlphaFoldDB" id="A0A518G4A4"/>
<accession>A0A518G4A4</accession>
<dbReference type="Proteomes" id="UP000318017">
    <property type="component" value="Chromosome"/>
</dbReference>
<dbReference type="EMBL" id="CP036298">
    <property type="protein sequence ID" value="QDV23422.1"/>
    <property type="molecule type" value="Genomic_DNA"/>
</dbReference>
<evidence type="ECO:0008006" key="3">
    <source>
        <dbReference type="Google" id="ProtNLM"/>
    </source>
</evidence>
<proteinExistence type="predicted"/>
<sequence>MASLELRNGTYRVVFRYGGQKFARSLKTNQPSAAKLALARLEDNLRRVELGTLVLDWRRYRYRFAHLWSAQAEAKA</sequence>
<evidence type="ECO:0000313" key="2">
    <source>
        <dbReference type="Proteomes" id="UP000318017"/>
    </source>
</evidence>
<name>A0A518G4A4_9BACT</name>